<dbReference type="Pfam" id="PF00105">
    <property type="entry name" value="zf-C4"/>
    <property type="match status" value="1"/>
</dbReference>
<dbReference type="InterPro" id="IPR013088">
    <property type="entry name" value="Znf_NHR/GATA"/>
</dbReference>
<accession>A0AAV2RE46</accession>
<evidence type="ECO:0000259" key="10">
    <source>
        <dbReference type="PROSITE" id="PS51030"/>
    </source>
</evidence>
<evidence type="ECO:0000256" key="5">
    <source>
        <dbReference type="ARBA" id="ARBA00023125"/>
    </source>
</evidence>
<protein>
    <recommendedName>
        <fullName evidence="10">Nuclear receptor domain-containing protein</fullName>
    </recommendedName>
</protein>
<feature type="region of interest" description="Disordered" evidence="9">
    <location>
        <begin position="575"/>
        <end position="595"/>
    </location>
</feature>
<dbReference type="PROSITE" id="PS51030">
    <property type="entry name" value="NUCLEAR_REC_DBD_2"/>
    <property type="match status" value="1"/>
</dbReference>
<dbReference type="InterPro" id="IPR001628">
    <property type="entry name" value="Znf_hrmn_rcpt"/>
</dbReference>
<dbReference type="GO" id="GO:0008270">
    <property type="term" value="F:zinc ion binding"/>
    <property type="evidence" value="ECO:0007669"/>
    <property type="project" value="UniProtKB-KW"/>
</dbReference>
<keyword evidence="7" id="KW-0675">Receptor</keyword>
<dbReference type="EMBL" id="CAXKWB010019058">
    <property type="protein sequence ID" value="CAL4121646.1"/>
    <property type="molecule type" value="Genomic_DNA"/>
</dbReference>
<sequence length="595" mass="66257">MEINVVSMSSEAIEKISSWSETASEAAMEKVQNEDAILHREDAFLHREDAILHQKLTENMVSPSNNSTGNMNQVCKVCEEPAAGFHFGAFTCEGCKSFFGRTHNNLGSLNECKNNGRCVINKKTRTSCKSCRLRKCLMVGMSKSGSRYGRRSNWFKIHFLMNNGTSDNSTTASFGEGSPTDIAAIQSSSVSNSTVVPNGFPSPRDATNNVPDYKVRPDFRNGPNITFSPDFKMCLEKKEITSPPRSDSYNSRSLDVNEKGLLSHFPDGVYPKDLLSLYKIPAMPSNLPAYVNQANLAQQYLYPYYPNLLSAFSSRKKYLESLLKETRENDNDDNLHSPPSLDKRNDIQEQGNSNPLIYVKDVFNSPKRPINNGNSETLSPSKYFKPNYSQSSESINHRVIPKSLHNFLGRDGGDSQLPEMNHTFMANPLNSFLGRADSQSPEMNPRVLRHPLNSLLFRDDEDSQSAEINNRVIANPLNSFLSRTDGAISLLPLQQECSPLAAMRVFNPGHDITPSRTPDIITVGADAPQDGPIDLSVKIKLPSTQPYDPSDDYVRSTSSSVKEYFMEEFGVDHNNSISKKCEQESPLDLSSSKPE</sequence>
<feature type="compositionally biased region" description="Basic and acidic residues" evidence="9">
    <location>
        <begin position="325"/>
        <end position="347"/>
    </location>
</feature>
<dbReference type="AlphaFoldDB" id="A0AAV2RE46"/>
<dbReference type="PRINTS" id="PR00047">
    <property type="entry name" value="STROIDFINGER"/>
</dbReference>
<dbReference type="GO" id="GO:0003700">
    <property type="term" value="F:DNA-binding transcription factor activity"/>
    <property type="evidence" value="ECO:0007669"/>
    <property type="project" value="InterPro"/>
</dbReference>
<dbReference type="InterPro" id="IPR050200">
    <property type="entry name" value="Nuclear_hormone_rcpt_NR3"/>
</dbReference>
<keyword evidence="5" id="KW-0238">DNA-binding</keyword>
<keyword evidence="4" id="KW-0805">Transcription regulation</keyword>
<keyword evidence="6" id="KW-0804">Transcription</keyword>
<keyword evidence="1" id="KW-0479">Metal-binding</keyword>
<dbReference type="GO" id="GO:0043565">
    <property type="term" value="F:sequence-specific DNA binding"/>
    <property type="evidence" value="ECO:0007669"/>
    <property type="project" value="InterPro"/>
</dbReference>
<keyword evidence="3" id="KW-0862">Zinc</keyword>
<dbReference type="PANTHER" id="PTHR48092">
    <property type="entry name" value="KNIRPS-RELATED PROTEIN-RELATED"/>
    <property type="match status" value="1"/>
</dbReference>
<keyword evidence="2" id="KW-0863">Zinc-finger</keyword>
<dbReference type="Gene3D" id="3.30.50.10">
    <property type="entry name" value="Erythroid Transcription Factor GATA-1, subunit A"/>
    <property type="match status" value="1"/>
</dbReference>
<evidence type="ECO:0000313" key="11">
    <source>
        <dbReference type="EMBL" id="CAL4121646.1"/>
    </source>
</evidence>
<dbReference type="SUPFAM" id="SSF57716">
    <property type="entry name" value="Glucocorticoid receptor-like (DNA-binding domain)"/>
    <property type="match status" value="1"/>
</dbReference>
<keyword evidence="8" id="KW-0539">Nucleus</keyword>
<evidence type="ECO:0000256" key="4">
    <source>
        <dbReference type="ARBA" id="ARBA00023015"/>
    </source>
</evidence>
<dbReference type="Proteomes" id="UP001497623">
    <property type="component" value="Unassembled WGS sequence"/>
</dbReference>
<feature type="region of interest" description="Disordered" evidence="9">
    <location>
        <begin position="325"/>
        <end position="351"/>
    </location>
</feature>
<evidence type="ECO:0000256" key="6">
    <source>
        <dbReference type="ARBA" id="ARBA00023163"/>
    </source>
</evidence>
<feature type="compositionally biased region" description="Polar residues" evidence="9">
    <location>
        <begin position="371"/>
        <end position="380"/>
    </location>
</feature>
<feature type="region of interest" description="Disordered" evidence="9">
    <location>
        <begin position="364"/>
        <end position="383"/>
    </location>
</feature>
<dbReference type="SMART" id="SM00399">
    <property type="entry name" value="ZnF_C4"/>
    <property type="match status" value="1"/>
</dbReference>
<evidence type="ECO:0000313" key="12">
    <source>
        <dbReference type="Proteomes" id="UP001497623"/>
    </source>
</evidence>
<comment type="caution">
    <text evidence="11">The sequence shown here is derived from an EMBL/GenBank/DDBJ whole genome shotgun (WGS) entry which is preliminary data.</text>
</comment>
<evidence type="ECO:0000256" key="3">
    <source>
        <dbReference type="ARBA" id="ARBA00022833"/>
    </source>
</evidence>
<gene>
    <name evidence="11" type="ORF">MNOR_LOCUS22528</name>
</gene>
<evidence type="ECO:0000256" key="2">
    <source>
        <dbReference type="ARBA" id="ARBA00022771"/>
    </source>
</evidence>
<evidence type="ECO:0000256" key="8">
    <source>
        <dbReference type="ARBA" id="ARBA00023242"/>
    </source>
</evidence>
<keyword evidence="12" id="KW-1185">Reference proteome</keyword>
<reference evidence="11 12" key="1">
    <citation type="submission" date="2024-05" db="EMBL/GenBank/DDBJ databases">
        <authorList>
            <person name="Wallberg A."/>
        </authorList>
    </citation>
    <scope>NUCLEOTIDE SEQUENCE [LARGE SCALE GENOMIC DNA]</scope>
</reference>
<dbReference type="PROSITE" id="PS00031">
    <property type="entry name" value="NUCLEAR_REC_DBD_1"/>
    <property type="match status" value="1"/>
</dbReference>
<evidence type="ECO:0000256" key="1">
    <source>
        <dbReference type="ARBA" id="ARBA00022723"/>
    </source>
</evidence>
<evidence type="ECO:0000256" key="9">
    <source>
        <dbReference type="SAM" id="MobiDB-lite"/>
    </source>
</evidence>
<evidence type="ECO:0000256" key="7">
    <source>
        <dbReference type="ARBA" id="ARBA00023170"/>
    </source>
</evidence>
<feature type="domain" description="Nuclear receptor" evidence="10">
    <location>
        <begin position="72"/>
        <end position="148"/>
    </location>
</feature>
<proteinExistence type="predicted"/>
<name>A0AAV2RE46_MEGNR</name>
<feature type="region of interest" description="Disordered" evidence="9">
    <location>
        <begin position="194"/>
        <end position="215"/>
    </location>
</feature>
<organism evidence="11 12">
    <name type="scientific">Meganyctiphanes norvegica</name>
    <name type="common">Northern krill</name>
    <name type="synonym">Thysanopoda norvegica</name>
    <dbReference type="NCBI Taxonomy" id="48144"/>
    <lineage>
        <taxon>Eukaryota</taxon>
        <taxon>Metazoa</taxon>
        <taxon>Ecdysozoa</taxon>
        <taxon>Arthropoda</taxon>
        <taxon>Crustacea</taxon>
        <taxon>Multicrustacea</taxon>
        <taxon>Malacostraca</taxon>
        <taxon>Eumalacostraca</taxon>
        <taxon>Eucarida</taxon>
        <taxon>Euphausiacea</taxon>
        <taxon>Euphausiidae</taxon>
        <taxon>Meganyctiphanes</taxon>
    </lineage>
</organism>